<evidence type="ECO:0000256" key="6">
    <source>
        <dbReference type="ARBA" id="ARBA00011738"/>
    </source>
</evidence>
<keyword evidence="12" id="KW-0256">Endoplasmic reticulum</keyword>
<evidence type="ECO:0000256" key="25">
    <source>
        <dbReference type="SAM" id="MobiDB-lite"/>
    </source>
</evidence>
<sequence length="466" mass="49911">MTLTGNTQTTDTYKLYYKSRYNLAHLSGYLKGRFTGEIDSSNSLKPLATGRQKQRCRPCLFTSARRLAASQRARLQPDFPGGVSPVRPAGLQRRPGRSSGRAGPGRRVRGRRGNRGWLRRLRGGRPPPPSPQRRPLTGSLPSGARPPAGPPRGRPSRRPGSSQSGPGMASAGAGPGGRLPGSGAAEWRRARAGRGGAGERAWRPQPPAARPRPSHPAARLPPPLWPGARPASPLLAGVPLAASQPGVCAATTCRRRSPPSSRPPGRRRLPHGWSEALAGIKSPHVKYICPHAPVMPVSLNMNMAMPSWFDIIGLSPDSQEDEAGIKQAAENVKALIDQEVKNGIPSNRIILGGFSQGGALSLYTALTTQQKLAGVVALSCWLPLRASFPQGPISGVNKEIAVLQCHGDCDPLVPLMFGSLTVEKLKSMINPANITFRTYSGMMHSSCIEEMMDVKQFIDKHLPPVD</sequence>
<evidence type="ECO:0000256" key="3">
    <source>
        <dbReference type="ARBA" id="ARBA00004240"/>
    </source>
</evidence>
<dbReference type="FunFam" id="3.40.50.1820:FF:000010">
    <property type="entry name" value="Acyl-protein thioesterase 2"/>
    <property type="match status" value="1"/>
</dbReference>
<evidence type="ECO:0000256" key="21">
    <source>
        <dbReference type="ARBA" id="ARBA00045255"/>
    </source>
</evidence>
<comment type="subunit">
    <text evidence="6">Homodimer.</text>
</comment>
<evidence type="ECO:0000256" key="2">
    <source>
        <dbReference type="ARBA" id="ARBA00004236"/>
    </source>
</evidence>
<dbReference type="InterPro" id="IPR003140">
    <property type="entry name" value="PLipase/COase/thioEstase"/>
</dbReference>
<feature type="domain" description="Phospholipase/carboxylesterase/thioesterase" evidence="26">
    <location>
        <begin position="270"/>
        <end position="461"/>
    </location>
</feature>
<dbReference type="GO" id="GO:0052689">
    <property type="term" value="F:carboxylic ester hydrolase activity"/>
    <property type="evidence" value="ECO:0007669"/>
    <property type="project" value="TreeGrafter"/>
</dbReference>
<evidence type="ECO:0000256" key="9">
    <source>
        <dbReference type="ARBA" id="ARBA00022475"/>
    </source>
</evidence>
<evidence type="ECO:0000313" key="27">
    <source>
        <dbReference type="Ensembl" id="ENSANIP00000018558.1"/>
    </source>
</evidence>
<feature type="compositionally biased region" description="Low complexity" evidence="25">
    <location>
        <begin position="133"/>
        <end position="146"/>
    </location>
</feature>
<evidence type="ECO:0000256" key="8">
    <source>
        <dbReference type="ARBA" id="ARBA00014923"/>
    </source>
</evidence>
<keyword evidence="28" id="KW-1185">Reference proteome</keyword>
<dbReference type="SUPFAM" id="SSF53474">
    <property type="entry name" value="alpha/beta-Hydrolases"/>
    <property type="match status" value="1"/>
</dbReference>
<evidence type="ECO:0000256" key="11">
    <source>
        <dbReference type="ARBA" id="ARBA00022801"/>
    </source>
</evidence>
<evidence type="ECO:0000256" key="14">
    <source>
        <dbReference type="ARBA" id="ARBA00022990"/>
    </source>
</evidence>
<evidence type="ECO:0000256" key="18">
    <source>
        <dbReference type="ARBA" id="ARBA00031195"/>
    </source>
</evidence>
<comment type="catalytic activity">
    <reaction evidence="22">
        <text>S-hexadecanoyl-L-cysteinyl-[protein] + H2O = L-cysteinyl-[protein] + hexadecanoate + H(+)</text>
        <dbReference type="Rhea" id="RHEA:19233"/>
        <dbReference type="Rhea" id="RHEA-COMP:10131"/>
        <dbReference type="Rhea" id="RHEA-COMP:11032"/>
        <dbReference type="ChEBI" id="CHEBI:7896"/>
        <dbReference type="ChEBI" id="CHEBI:15377"/>
        <dbReference type="ChEBI" id="CHEBI:15378"/>
        <dbReference type="ChEBI" id="CHEBI:29950"/>
        <dbReference type="ChEBI" id="CHEBI:74151"/>
        <dbReference type="EC" id="3.1.2.22"/>
    </reaction>
</comment>
<name>A0A8B9NG36_9AVES</name>
<keyword evidence="11" id="KW-0378">Hydrolase</keyword>
<evidence type="ECO:0000256" key="24">
    <source>
        <dbReference type="ARBA" id="ARBA00048656"/>
    </source>
</evidence>
<evidence type="ECO:0000256" key="19">
    <source>
        <dbReference type="ARBA" id="ARBA00042319"/>
    </source>
</evidence>
<comment type="subcellular location">
    <subcellularLocation>
        <location evidence="2">Cell membrane</location>
    </subcellularLocation>
    <subcellularLocation>
        <location evidence="4">Cytoplasm</location>
    </subcellularLocation>
    <subcellularLocation>
        <location evidence="3">Endoplasmic reticulum</location>
    </subcellularLocation>
    <subcellularLocation>
        <location evidence="1">Nucleus membrane</location>
    </subcellularLocation>
</comment>
<dbReference type="GO" id="GO:0005783">
    <property type="term" value="C:endoplasmic reticulum"/>
    <property type="evidence" value="ECO:0007669"/>
    <property type="project" value="UniProtKB-SubCell"/>
</dbReference>
<dbReference type="InterPro" id="IPR050565">
    <property type="entry name" value="LYPA1-2/EST-like"/>
</dbReference>
<evidence type="ECO:0000256" key="10">
    <source>
        <dbReference type="ARBA" id="ARBA00022490"/>
    </source>
</evidence>
<evidence type="ECO:0000313" key="28">
    <source>
        <dbReference type="Proteomes" id="UP000694541"/>
    </source>
</evidence>
<protein>
    <recommendedName>
        <fullName evidence="8">Acyl-protein thioesterase 1</fullName>
        <ecNumber evidence="7">3.1.2.22</ecNumber>
    </recommendedName>
    <alternativeName>
        <fullName evidence="20">Lysophospholipase 1</fullName>
    </alternativeName>
    <alternativeName>
        <fullName evidence="19">Lysophospholipase I</fullName>
    </alternativeName>
    <alternativeName>
        <fullName evidence="18">Palmitoyl-protein hydrolase</fullName>
    </alternativeName>
</protein>
<dbReference type="GO" id="GO:0006631">
    <property type="term" value="P:fatty acid metabolic process"/>
    <property type="evidence" value="ECO:0007669"/>
    <property type="project" value="UniProtKB-KW"/>
</dbReference>
<evidence type="ECO:0000256" key="7">
    <source>
        <dbReference type="ARBA" id="ARBA00012423"/>
    </source>
</evidence>
<evidence type="ECO:0000256" key="4">
    <source>
        <dbReference type="ARBA" id="ARBA00004496"/>
    </source>
</evidence>
<evidence type="ECO:0000256" key="13">
    <source>
        <dbReference type="ARBA" id="ARBA00022832"/>
    </source>
</evidence>
<keyword evidence="16" id="KW-0472">Membrane</keyword>
<dbReference type="GO" id="GO:0008474">
    <property type="term" value="F:palmitoyl-(protein) hydrolase activity"/>
    <property type="evidence" value="ECO:0007669"/>
    <property type="project" value="UniProtKB-EC"/>
</dbReference>
<dbReference type="GO" id="GO:0031965">
    <property type="term" value="C:nuclear membrane"/>
    <property type="evidence" value="ECO:0007669"/>
    <property type="project" value="UniProtKB-SubCell"/>
</dbReference>
<comment type="similarity">
    <text evidence="5">Belongs to the AB hydrolase superfamily. AB hydrolase 2 family.</text>
</comment>
<feature type="compositionally biased region" description="Basic residues" evidence="25">
    <location>
        <begin position="104"/>
        <end position="123"/>
    </location>
</feature>
<comment type="function">
    <text evidence="21">Acts as an acyl-protein thioesterase. Hydrolyzes fatty acids from S-acylated cysteine residues in proteins such as trimeric G alpha proteins or HRAS. Acts as a palmitoyl thioesterase that catalyzes depalmitoylation of proteins, such as ADRB2, KCNMA1 and SQSTM1. Acts as a negative regulator of autophagy by mediating palmitoylation of SQSTM1, decreasing affinity between SQSTM1 and ATG8 proteins and recruitment of ubiquitinated cargo proteins to autophagosomes. Acts as a lysophospholipase and hydrolyzes lysophosphatidylcholine (lyso-PC). Also hydrolyzes lysophosphatidylethanolamine (lyso-PE), lysophosphatidylinositol (lyso-PI) and lysophosphatidylserine (lyso-PS). Has much higher thioesterase activity than lysophospholipase activity. Contributes to the production of lysophosphatidic acid (LPA) during blood coagulation by recognizing and cleaving plasma phospholipids to generate lysophospholipids which in turn act as substrates for ENPP2 to produce LPA.</text>
</comment>
<dbReference type="PANTHER" id="PTHR10655:SF22">
    <property type="entry name" value="ACYL-PROTEIN THIOESTERASE 1"/>
    <property type="match status" value="1"/>
</dbReference>
<dbReference type="EC" id="3.1.2.22" evidence="7"/>
<evidence type="ECO:0000256" key="1">
    <source>
        <dbReference type="ARBA" id="ARBA00004126"/>
    </source>
</evidence>
<comment type="catalytic activity">
    <reaction evidence="23">
        <text>a 1-(9Z-octadecenoyl)-2-acyl-sn-glycero-3-phosphocholine + H2O = a 2-acyl-sn-glycero-3-phosphocholine + (9Z)-octadecenoate + H(+)</text>
        <dbReference type="Rhea" id="RHEA:41720"/>
        <dbReference type="ChEBI" id="CHEBI:15377"/>
        <dbReference type="ChEBI" id="CHEBI:15378"/>
        <dbReference type="ChEBI" id="CHEBI:30823"/>
        <dbReference type="ChEBI" id="CHEBI:57875"/>
        <dbReference type="ChEBI" id="CHEBI:78421"/>
    </reaction>
    <physiologicalReaction direction="left-to-right" evidence="23">
        <dbReference type="Rhea" id="RHEA:41721"/>
    </physiologicalReaction>
</comment>
<reference evidence="27" key="2">
    <citation type="submission" date="2025-09" db="UniProtKB">
        <authorList>
            <consortium name="Ensembl"/>
        </authorList>
    </citation>
    <scope>IDENTIFICATION</scope>
</reference>
<dbReference type="PANTHER" id="PTHR10655">
    <property type="entry name" value="LYSOPHOSPHOLIPASE-RELATED"/>
    <property type="match status" value="1"/>
</dbReference>
<proteinExistence type="inferred from homology"/>
<comment type="catalytic activity">
    <reaction evidence="24">
        <text>1-hexadecanoyl-sn-glycero-3-phosphocholine + H2O = sn-glycerol 3-phosphocholine + hexadecanoate + H(+)</text>
        <dbReference type="Rhea" id="RHEA:40435"/>
        <dbReference type="ChEBI" id="CHEBI:7896"/>
        <dbReference type="ChEBI" id="CHEBI:15377"/>
        <dbReference type="ChEBI" id="CHEBI:15378"/>
        <dbReference type="ChEBI" id="CHEBI:16870"/>
        <dbReference type="ChEBI" id="CHEBI:72998"/>
    </reaction>
    <physiologicalReaction direction="left-to-right" evidence="24">
        <dbReference type="Rhea" id="RHEA:40436"/>
    </physiologicalReaction>
</comment>
<dbReference type="GO" id="GO:0005886">
    <property type="term" value="C:plasma membrane"/>
    <property type="evidence" value="ECO:0007669"/>
    <property type="project" value="UniProtKB-SubCell"/>
</dbReference>
<feature type="compositionally biased region" description="Low complexity" evidence="25">
    <location>
        <begin position="158"/>
        <end position="172"/>
    </location>
</feature>
<evidence type="ECO:0000256" key="23">
    <source>
        <dbReference type="ARBA" id="ARBA00048000"/>
    </source>
</evidence>
<evidence type="ECO:0000259" key="26">
    <source>
        <dbReference type="Pfam" id="PF02230"/>
    </source>
</evidence>
<dbReference type="Gene3D" id="3.40.50.1820">
    <property type="entry name" value="alpha/beta hydrolase"/>
    <property type="match status" value="1"/>
</dbReference>
<feature type="region of interest" description="Disordered" evidence="25">
    <location>
        <begin position="71"/>
        <end position="228"/>
    </location>
</feature>
<evidence type="ECO:0000256" key="22">
    <source>
        <dbReference type="ARBA" id="ARBA00047337"/>
    </source>
</evidence>
<keyword evidence="15" id="KW-0443">Lipid metabolism</keyword>
<keyword evidence="14" id="KW-0007">Acetylation</keyword>
<keyword evidence="17" id="KW-0539">Nucleus</keyword>
<organism evidence="27 28">
    <name type="scientific">Accipiter nisus</name>
    <name type="common">Eurasian sparrowhawk</name>
    <dbReference type="NCBI Taxonomy" id="211598"/>
    <lineage>
        <taxon>Eukaryota</taxon>
        <taxon>Metazoa</taxon>
        <taxon>Chordata</taxon>
        <taxon>Craniata</taxon>
        <taxon>Vertebrata</taxon>
        <taxon>Euteleostomi</taxon>
        <taxon>Archelosauria</taxon>
        <taxon>Archosauria</taxon>
        <taxon>Dinosauria</taxon>
        <taxon>Saurischia</taxon>
        <taxon>Theropoda</taxon>
        <taxon>Coelurosauria</taxon>
        <taxon>Aves</taxon>
        <taxon>Neognathae</taxon>
        <taxon>Neoaves</taxon>
        <taxon>Telluraves</taxon>
        <taxon>Accipitrimorphae</taxon>
        <taxon>Accipitriformes</taxon>
        <taxon>Accipitridae</taxon>
        <taxon>Accipitrinae</taxon>
        <taxon>Accipiter</taxon>
    </lineage>
</organism>
<evidence type="ECO:0000256" key="12">
    <source>
        <dbReference type="ARBA" id="ARBA00022824"/>
    </source>
</evidence>
<evidence type="ECO:0000256" key="5">
    <source>
        <dbReference type="ARBA" id="ARBA00006499"/>
    </source>
</evidence>
<evidence type="ECO:0000256" key="20">
    <source>
        <dbReference type="ARBA" id="ARBA00042324"/>
    </source>
</evidence>
<keyword evidence="10" id="KW-0963">Cytoplasm</keyword>
<feature type="region of interest" description="Disordered" evidence="25">
    <location>
        <begin position="249"/>
        <end position="271"/>
    </location>
</feature>
<evidence type="ECO:0000256" key="15">
    <source>
        <dbReference type="ARBA" id="ARBA00023098"/>
    </source>
</evidence>
<dbReference type="Proteomes" id="UP000694541">
    <property type="component" value="Unplaced"/>
</dbReference>
<accession>A0A8B9NG36</accession>
<dbReference type="Pfam" id="PF02230">
    <property type="entry name" value="Abhydrolase_2"/>
    <property type="match status" value="1"/>
</dbReference>
<keyword evidence="13" id="KW-0276">Fatty acid metabolism</keyword>
<reference evidence="27" key="1">
    <citation type="submission" date="2025-08" db="UniProtKB">
        <authorList>
            <consortium name="Ensembl"/>
        </authorList>
    </citation>
    <scope>IDENTIFICATION</scope>
</reference>
<dbReference type="InterPro" id="IPR029058">
    <property type="entry name" value="AB_hydrolase_fold"/>
</dbReference>
<evidence type="ECO:0000256" key="17">
    <source>
        <dbReference type="ARBA" id="ARBA00023242"/>
    </source>
</evidence>
<dbReference type="AlphaFoldDB" id="A0A8B9NG36"/>
<evidence type="ECO:0000256" key="16">
    <source>
        <dbReference type="ARBA" id="ARBA00023136"/>
    </source>
</evidence>
<keyword evidence="9" id="KW-1003">Cell membrane</keyword>
<dbReference type="Ensembl" id="ENSANIT00000019179.1">
    <property type="protein sequence ID" value="ENSANIP00000018558.1"/>
    <property type="gene ID" value="ENSANIG00000012618.1"/>
</dbReference>